<dbReference type="Pfam" id="PF06945">
    <property type="entry name" value="DUF1289"/>
    <property type="match status" value="1"/>
</dbReference>
<dbReference type="STRING" id="913325.N799_03710"/>
<dbReference type="PANTHER" id="PTHR35175">
    <property type="entry name" value="DUF1289 DOMAIN-CONTAINING PROTEIN"/>
    <property type="match status" value="1"/>
</dbReference>
<dbReference type="PANTHER" id="PTHR35175:SF2">
    <property type="entry name" value="DUF1289 DOMAIN-CONTAINING PROTEIN"/>
    <property type="match status" value="1"/>
</dbReference>
<sequence length="61" mass="6653">MTTFLPAVLTPCIGVCVLDAQGLCEGCHRTGDEVARWSGMGDAERLRMMEEVLPAREATRT</sequence>
<evidence type="ECO:0008006" key="3">
    <source>
        <dbReference type="Google" id="ProtNLM"/>
    </source>
</evidence>
<keyword evidence="2" id="KW-1185">Reference proteome</keyword>
<gene>
    <name evidence="1" type="ORF">N799_03710</name>
</gene>
<evidence type="ECO:0000313" key="2">
    <source>
        <dbReference type="Proteomes" id="UP000029989"/>
    </source>
</evidence>
<accession>A0A0A0F019</accession>
<comment type="caution">
    <text evidence="1">The sequence shown here is derived from an EMBL/GenBank/DDBJ whole genome shotgun (WGS) entry which is preliminary data.</text>
</comment>
<dbReference type="eggNOG" id="COG3313">
    <property type="taxonomic scope" value="Bacteria"/>
</dbReference>
<evidence type="ECO:0000313" key="1">
    <source>
        <dbReference type="EMBL" id="KGM56531.1"/>
    </source>
</evidence>
<dbReference type="AlphaFoldDB" id="A0A0A0F019"/>
<name>A0A0A0F019_9GAMM</name>
<dbReference type="Proteomes" id="UP000029989">
    <property type="component" value="Unassembled WGS sequence"/>
</dbReference>
<reference evidence="1 2" key="1">
    <citation type="journal article" date="2015" name="Stand. Genomic Sci.">
        <title>Genomic information of the arsenic-resistant bacterium Lysobacter arseniciresistens type strain ZS79(T) and comparison of Lysobacter draft genomes.</title>
        <authorList>
            <person name="Liu L."/>
            <person name="Zhang S."/>
            <person name="Luo M."/>
            <person name="Wang G."/>
        </authorList>
    </citation>
    <scope>NUCLEOTIDE SEQUENCE [LARGE SCALE GENOMIC DNA]</scope>
    <source>
        <strain evidence="1 2">ZS79</strain>
    </source>
</reference>
<organism evidence="1 2">
    <name type="scientific">Lysobacter arseniciresistens ZS79</name>
    <dbReference type="NCBI Taxonomy" id="913325"/>
    <lineage>
        <taxon>Bacteria</taxon>
        <taxon>Pseudomonadati</taxon>
        <taxon>Pseudomonadota</taxon>
        <taxon>Gammaproteobacteria</taxon>
        <taxon>Lysobacterales</taxon>
        <taxon>Lysobacteraceae</taxon>
        <taxon>Novilysobacter</taxon>
    </lineage>
</organism>
<protein>
    <recommendedName>
        <fullName evidence="3">Fe-S oxidoreductase</fullName>
    </recommendedName>
</protein>
<dbReference type="InterPro" id="IPR010710">
    <property type="entry name" value="DUF1289"/>
</dbReference>
<dbReference type="EMBL" id="AVPT01000012">
    <property type="protein sequence ID" value="KGM56531.1"/>
    <property type="molecule type" value="Genomic_DNA"/>
</dbReference>
<proteinExistence type="predicted"/>